<accession>A0ABS9KV49</accession>
<sequence length="286" mass="31955">MGQGPTIQELADKDTEFRKYLAQINDEVQADKTRDIDSLKEKMTEFYKEGGWNDHKPIMQLDKVEVQQVSSWSLDNVTKMITAVKDAIFGNSEPPDGVQIEKPAELLQSVAQMSNLGLMVMNKAFSAIQGILQAFATESSYKGSAIQRIEVIAPGLTLFISIRSDVWRSKGFFNNDSIAQYLFVIRSQFSLKQAGDLADYNALIGYQEVHSAFVTRLKALAKVIADPATPYRALLELEEEMGYYAEQISELQAMINALSSEKIRKHLADAKGAIHERRRAAALQEA</sequence>
<comment type="caution">
    <text evidence="1">The sequence shown here is derived from an EMBL/GenBank/DDBJ whole genome shotgun (WGS) entry which is preliminary data.</text>
</comment>
<evidence type="ECO:0000313" key="1">
    <source>
        <dbReference type="EMBL" id="MCG2616168.1"/>
    </source>
</evidence>
<reference evidence="1" key="1">
    <citation type="submission" date="2022-01" db="EMBL/GenBank/DDBJ databases">
        <authorList>
            <person name="Jo J.-H."/>
            <person name="Im W.-T."/>
        </authorList>
    </citation>
    <scope>NUCLEOTIDE SEQUENCE</scope>
    <source>
        <strain evidence="1">NA20</strain>
    </source>
</reference>
<keyword evidence="2" id="KW-1185">Reference proteome</keyword>
<protein>
    <submittedName>
        <fullName evidence="1">Uncharacterized protein</fullName>
    </submittedName>
</protein>
<gene>
    <name evidence="1" type="ORF">LZZ85_17860</name>
</gene>
<proteinExistence type="predicted"/>
<dbReference type="RefSeq" id="WP_237874706.1">
    <property type="nucleotide sequence ID" value="NZ_JAKLTR010000012.1"/>
</dbReference>
<dbReference type="EMBL" id="JAKLTR010000012">
    <property type="protein sequence ID" value="MCG2616168.1"/>
    <property type="molecule type" value="Genomic_DNA"/>
</dbReference>
<organism evidence="1 2">
    <name type="scientific">Terrimonas ginsenosidimutans</name>
    <dbReference type="NCBI Taxonomy" id="2908004"/>
    <lineage>
        <taxon>Bacteria</taxon>
        <taxon>Pseudomonadati</taxon>
        <taxon>Bacteroidota</taxon>
        <taxon>Chitinophagia</taxon>
        <taxon>Chitinophagales</taxon>
        <taxon>Chitinophagaceae</taxon>
        <taxon>Terrimonas</taxon>
    </lineage>
</organism>
<name>A0ABS9KV49_9BACT</name>
<dbReference type="Proteomes" id="UP001165367">
    <property type="component" value="Unassembled WGS sequence"/>
</dbReference>
<evidence type="ECO:0000313" key="2">
    <source>
        <dbReference type="Proteomes" id="UP001165367"/>
    </source>
</evidence>